<accession>A0A5C5YJN8</accession>
<protein>
    <submittedName>
        <fullName evidence="1">Uncharacterized protein</fullName>
    </submittedName>
</protein>
<keyword evidence="2" id="KW-1185">Reference proteome</keyword>
<name>A0A5C5YJN8_9BACT</name>
<evidence type="ECO:0000313" key="2">
    <source>
        <dbReference type="Proteomes" id="UP000318053"/>
    </source>
</evidence>
<comment type="caution">
    <text evidence="1">The sequence shown here is derived from an EMBL/GenBank/DDBJ whole genome shotgun (WGS) entry which is preliminary data.</text>
</comment>
<gene>
    <name evidence="1" type="ORF">CA85_03930</name>
</gene>
<dbReference type="Proteomes" id="UP000318053">
    <property type="component" value="Unassembled WGS sequence"/>
</dbReference>
<evidence type="ECO:0000313" key="1">
    <source>
        <dbReference type="EMBL" id="TWT75105.1"/>
    </source>
</evidence>
<sequence length="67" mass="7337">MRTDHSREMPVQIHSNVMFVASSVHVTNPVQGQQDERSLDNATSEAVGWSEHCYGAQNGPRVATDGL</sequence>
<dbReference type="EMBL" id="SJPK01000001">
    <property type="protein sequence ID" value="TWT75105.1"/>
    <property type="molecule type" value="Genomic_DNA"/>
</dbReference>
<dbReference type="AlphaFoldDB" id="A0A5C5YJN8"/>
<proteinExistence type="predicted"/>
<organism evidence="1 2">
    <name type="scientific">Allorhodopirellula solitaria</name>
    <dbReference type="NCBI Taxonomy" id="2527987"/>
    <lineage>
        <taxon>Bacteria</taxon>
        <taxon>Pseudomonadati</taxon>
        <taxon>Planctomycetota</taxon>
        <taxon>Planctomycetia</taxon>
        <taxon>Pirellulales</taxon>
        <taxon>Pirellulaceae</taxon>
        <taxon>Allorhodopirellula</taxon>
    </lineage>
</organism>
<reference evidence="1 2" key="1">
    <citation type="submission" date="2019-02" db="EMBL/GenBank/DDBJ databases">
        <title>Deep-cultivation of Planctomycetes and their phenomic and genomic characterization uncovers novel biology.</title>
        <authorList>
            <person name="Wiegand S."/>
            <person name="Jogler M."/>
            <person name="Boedeker C."/>
            <person name="Pinto D."/>
            <person name="Vollmers J."/>
            <person name="Rivas-Marin E."/>
            <person name="Kohn T."/>
            <person name="Peeters S.H."/>
            <person name="Heuer A."/>
            <person name="Rast P."/>
            <person name="Oberbeckmann S."/>
            <person name="Bunk B."/>
            <person name="Jeske O."/>
            <person name="Meyerdierks A."/>
            <person name="Storesund J.E."/>
            <person name="Kallscheuer N."/>
            <person name="Luecker S."/>
            <person name="Lage O.M."/>
            <person name="Pohl T."/>
            <person name="Merkel B.J."/>
            <person name="Hornburger P."/>
            <person name="Mueller R.-W."/>
            <person name="Bruemmer F."/>
            <person name="Labrenz M."/>
            <person name="Spormann A.M."/>
            <person name="Op Den Camp H."/>
            <person name="Overmann J."/>
            <person name="Amann R."/>
            <person name="Jetten M.S.M."/>
            <person name="Mascher T."/>
            <person name="Medema M.H."/>
            <person name="Devos D.P."/>
            <person name="Kaster A.-K."/>
            <person name="Ovreas L."/>
            <person name="Rohde M."/>
            <person name="Galperin M.Y."/>
            <person name="Jogler C."/>
        </authorList>
    </citation>
    <scope>NUCLEOTIDE SEQUENCE [LARGE SCALE GENOMIC DNA]</scope>
    <source>
        <strain evidence="1 2">CA85</strain>
    </source>
</reference>